<gene>
    <name evidence="1" type="ORF">Gotri_026098</name>
</gene>
<evidence type="ECO:0000313" key="2">
    <source>
        <dbReference type="Proteomes" id="UP000593568"/>
    </source>
</evidence>
<keyword evidence="2" id="KW-1185">Reference proteome</keyword>
<sequence>MRYNKRKTKGNCFGPSITWNKNSSLVENSP</sequence>
<proteinExistence type="predicted"/>
<dbReference type="EMBL" id="JABEZW010217168">
    <property type="protein sequence ID" value="MBA0784976.1"/>
    <property type="molecule type" value="Genomic_DNA"/>
</dbReference>
<comment type="caution">
    <text evidence="1">The sequence shown here is derived from an EMBL/GenBank/DDBJ whole genome shotgun (WGS) entry which is preliminary data.</text>
</comment>
<protein>
    <submittedName>
        <fullName evidence="1">Uncharacterized protein</fullName>
    </submittedName>
</protein>
<dbReference type="AlphaFoldDB" id="A0A7J9FI26"/>
<reference evidence="1 2" key="1">
    <citation type="journal article" date="2019" name="Genome Biol. Evol.">
        <title>Insights into the evolution of the New World diploid cottons (Gossypium, subgenus Houzingenia) based on genome sequencing.</title>
        <authorList>
            <person name="Grover C.E."/>
            <person name="Arick M.A. 2nd"/>
            <person name="Thrash A."/>
            <person name="Conover J.L."/>
            <person name="Sanders W.S."/>
            <person name="Peterson D.G."/>
            <person name="Frelichowski J.E."/>
            <person name="Scheffler J.A."/>
            <person name="Scheffler B.E."/>
            <person name="Wendel J.F."/>
        </authorList>
    </citation>
    <scope>NUCLEOTIDE SEQUENCE [LARGE SCALE GENOMIC DNA]</scope>
    <source>
        <strain evidence="1">8</strain>
        <tissue evidence="1">Leaf</tissue>
    </source>
</reference>
<dbReference type="Proteomes" id="UP000593568">
    <property type="component" value="Unassembled WGS sequence"/>
</dbReference>
<evidence type="ECO:0000313" key="1">
    <source>
        <dbReference type="EMBL" id="MBA0784976.1"/>
    </source>
</evidence>
<name>A0A7J9FI26_9ROSI</name>
<accession>A0A7J9FI26</accession>
<organism evidence="1 2">
    <name type="scientific">Gossypium trilobum</name>
    <dbReference type="NCBI Taxonomy" id="34281"/>
    <lineage>
        <taxon>Eukaryota</taxon>
        <taxon>Viridiplantae</taxon>
        <taxon>Streptophyta</taxon>
        <taxon>Embryophyta</taxon>
        <taxon>Tracheophyta</taxon>
        <taxon>Spermatophyta</taxon>
        <taxon>Magnoliopsida</taxon>
        <taxon>eudicotyledons</taxon>
        <taxon>Gunneridae</taxon>
        <taxon>Pentapetalae</taxon>
        <taxon>rosids</taxon>
        <taxon>malvids</taxon>
        <taxon>Malvales</taxon>
        <taxon>Malvaceae</taxon>
        <taxon>Malvoideae</taxon>
        <taxon>Gossypium</taxon>
    </lineage>
</organism>